<evidence type="ECO:0000256" key="5">
    <source>
        <dbReference type="SAM" id="MobiDB-lite"/>
    </source>
</evidence>
<comment type="subcellular location">
    <subcellularLocation>
        <location evidence="4">Cell outer membrane</location>
    </subcellularLocation>
</comment>
<dbReference type="EMBL" id="JADPMV010000002">
    <property type="protein sequence ID" value="MBS7664207.1"/>
    <property type="molecule type" value="Genomic_DNA"/>
</dbReference>
<feature type="signal peptide" evidence="4">
    <location>
        <begin position="1"/>
        <end position="33"/>
    </location>
</feature>
<reference evidence="8 9" key="1">
    <citation type="journal article" date="2021" name="Syst. Appl. Microbiol.">
        <title>Pseudomonas lalucatii sp. nov. isolated from Vallgornera, a karstic cave in Mallorca, Western Mediterranean.</title>
        <authorList>
            <person name="Busquets A."/>
            <person name="Mulet M."/>
            <person name="Gomila M."/>
            <person name="Garcia-Valdes E."/>
        </authorList>
    </citation>
    <scope>NUCLEOTIDE SEQUENCE [LARGE SCALE GENOMIC DNA]</scope>
    <source>
        <strain evidence="8 9">R1b54</strain>
    </source>
</reference>
<comment type="caution">
    <text evidence="8">The sequence shown here is derived from an EMBL/GenBank/DDBJ whole genome shotgun (WGS) entry which is preliminary data.</text>
</comment>
<dbReference type="HAMAP" id="MF_01411">
    <property type="entry name" value="LPS_assembly_LptD"/>
    <property type="match status" value="1"/>
</dbReference>
<dbReference type="PANTHER" id="PTHR30189:SF1">
    <property type="entry name" value="LPS-ASSEMBLY PROTEIN LPTD"/>
    <property type="match status" value="1"/>
</dbReference>
<dbReference type="InterPro" id="IPR050218">
    <property type="entry name" value="LptD"/>
</dbReference>
<dbReference type="PANTHER" id="PTHR30189">
    <property type="entry name" value="LPS-ASSEMBLY PROTEIN"/>
    <property type="match status" value="1"/>
</dbReference>
<keyword evidence="1 4" id="KW-0732">Signal</keyword>
<feature type="domain" description="Organic solvent tolerance-like N-terminal" evidence="6">
    <location>
        <begin position="150"/>
        <end position="282"/>
    </location>
</feature>
<feature type="region of interest" description="Disordered" evidence="5">
    <location>
        <begin position="60"/>
        <end position="82"/>
    </location>
</feature>
<feature type="chain" id="PRO_5044915096" description="LPS-assembly protein LptD" evidence="4">
    <location>
        <begin position="34"/>
        <end position="919"/>
    </location>
</feature>
<comment type="caution">
    <text evidence="4">Lacks conserved residue(s) required for the propagation of feature annotation.</text>
</comment>
<keyword evidence="9" id="KW-1185">Reference proteome</keyword>
<accession>A0ABS5Q6V4</accession>
<evidence type="ECO:0000256" key="3">
    <source>
        <dbReference type="ARBA" id="ARBA00023237"/>
    </source>
</evidence>
<dbReference type="InterPro" id="IPR007543">
    <property type="entry name" value="LptD_C"/>
</dbReference>
<protein>
    <recommendedName>
        <fullName evidence="4">LPS-assembly protein LptD</fullName>
    </recommendedName>
</protein>
<evidence type="ECO:0000313" key="8">
    <source>
        <dbReference type="EMBL" id="MBS7664207.1"/>
    </source>
</evidence>
<keyword evidence="3 4" id="KW-0998">Cell outer membrane</keyword>
<comment type="similarity">
    <text evidence="4">Belongs to the LptD family.</text>
</comment>
<dbReference type="Proteomes" id="UP001196601">
    <property type="component" value="Unassembled WGS sequence"/>
</dbReference>
<keyword evidence="2 4" id="KW-0472">Membrane</keyword>
<evidence type="ECO:0000256" key="1">
    <source>
        <dbReference type="ARBA" id="ARBA00022729"/>
    </source>
</evidence>
<evidence type="ECO:0000256" key="4">
    <source>
        <dbReference type="HAMAP-Rule" id="MF_01411"/>
    </source>
</evidence>
<organism evidence="8 9">
    <name type="scientific">Pseudomonas lalucatii</name>
    <dbReference type="NCBI Taxonomy" id="1424203"/>
    <lineage>
        <taxon>Bacteria</taxon>
        <taxon>Pseudomonadati</taxon>
        <taxon>Pseudomonadota</taxon>
        <taxon>Gammaproteobacteria</taxon>
        <taxon>Pseudomonadales</taxon>
        <taxon>Pseudomonadaceae</taxon>
        <taxon>Pseudomonas</taxon>
    </lineage>
</organism>
<evidence type="ECO:0000313" key="9">
    <source>
        <dbReference type="Proteomes" id="UP001196601"/>
    </source>
</evidence>
<dbReference type="Pfam" id="PF04453">
    <property type="entry name" value="LptD"/>
    <property type="match status" value="1"/>
</dbReference>
<evidence type="ECO:0000259" key="6">
    <source>
        <dbReference type="Pfam" id="PF03968"/>
    </source>
</evidence>
<comment type="subunit">
    <text evidence="4">Component of the lipopolysaccharide transport and assembly complex. Interacts with LptE and LptA.</text>
</comment>
<dbReference type="InterPro" id="IPR005653">
    <property type="entry name" value="OstA-like_N"/>
</dbReference>
<feature type="compositionally biased region" description="Low complexity" evidence="5">
    <location>
        <begin position="65"/>
        <end position="75"/>
    </location>
</feature>
<name>A0ABS5Q6V4_9PSED</name>
<evidence type="ECO:0000259" key="7">
    <source>
        <dbReference type="Pfam" id="PF04453"/>
    </source>
</evidence>
<evidence type="ECO:0000256" key="2">
    <source>
        <dbReference type="ARBA" id="ARBA00023136"/>
    </source>
</evidence>
<gene>
    <name evidence="4" type="primary">lptD</name>
    <name evidence="8" type="ORF">I0D00_20045</name>
</gene>
<proteinExistence type="inferred from homology"/>
<dbReference type="Pfam" id="PF03968">
    <property type="entry name" value="LptD_N"/>
    <property type="match status" value="1"/>
</dbReference>
<dbReference type="InterPro" id="IPR020889">
    <property type="entry name" value="LipoPS_assembly_LptD"/>
</dbReference>
<sequence precursor="true">MAVKFPAVRKKFPLLVTGGLLALQPVAGQFAFAAEQFDCQASASGGWACAPKSSPAALPARPVHSGSAISAGTSAGRDDKAARTTLVTESGGRALASRSADYSHLDWVPREQLNAAQLAEMAPYCAGAYVEPSRPGMDDKTPMDEAPLFVSAKASRYEQQEQVATLAGDVVLRQAGMQVEADEASLHQAESRGELIGNVRLRDQGMLVVGDRAELQLDSGEARVDNAEYVLHKSHTRGSALYAKREESAIIRLKDGTYTSCEPGSNTWHLRGNNITLNPATGFGTATNVTLRVKDIPVFYTPYIYFPIDDRRQSGFLPPSIGSSSDNGVTLQTPYYFNLAPNYDATLYPTYMSDRGLLMEGEFRYLTRSSEGQFGAAYLDDSNDDRKLQSEYEDQRWLYSWQHRGGLDSRLLAEVDYTDISDPYYFQDLDTDLGIETTAYVNQRGTLTYRGDSYTARLNAHAYELANITDITPYDRLPQITLDGKLPVHPGGLDFSYGSELVRFDRDLRSGSFINEDGVAEQLWYDARLRGLARANGNRLHLEPGVSLPLDWSWGFLKPQVKYLHTNYDLSLDQQGKNTLLAEQEFKGSQDRGVGLFSVDSGLYFDRDSQWFGKAFRQTLEPRLFYLYVPEEDQTDIPVFDTGESTFSYSSLWRENRFSGKDRIGDENKLSLGVTNRWIEPNGFERQRFSIGQAYYFADRKVQLPGIDYRTRADAQASQSPYALEYLYRFNRDWRLSADFNWDPDSHRTRSGSTMFHYQPEDNPNKVINAGYRYRNDTVRYDQASGNWVVGGGDYGTPGTANFIEDYYKISQHDFSVIWPIVPQWSVISRWQYDYARNRTLEAFGGFEYDSCCWKLRLINRYWIDYDEVSLNPSLNDEADTGIFLQIVLKGLGGVTGNKVETFLDQGIQGYREREDQAY</sequence>
<feature type="domain" description="LptD C-terminal" evidence="7">
    <location>
        <begin position="395"/>
        <end position="825"/>
    </location>
</feature>
<comment type="function">
    <text evidence="4">Together with LptE, is involved in the assembly of lipopolysaccharide (LPS) at the surface of the outer membrane.</text>
</comment>